<sequence length="317" mass="36408">MPTFFIKHTTNYTYSNTVIDGATLTRLHPVNDSKQQVVSHTLSITNNPRIETFQDYYHNIVGSFMITEPHTKLSIISEIEVETMGIQYPNDTEPIEKQWDALFALKYHTDYIDYLKYKIFDGTPDILDIIKTKDLSTLSPYKLVLEFSEYIYKNFKYMPGITNVDSKLDLVWKLKAGVCQDFTHILLQMIRMVGIPAKYVSGYICPSGSNTRGEGATHAWIEAYIPFYGWLGFDPTNNVIANEYHVKLATGRAYSDCAPIKGVFKGNVESELHVKVEVKTNKNDLTPSFPDQKMALEDAYNSYKRNLELTQQYQQQQ</sequence>
<dbReference type="Proteomes" id="UP001200022">
    <property type="component" value="Unassembled WGS sequence"/>
</dbReference>
<dbReference type="Pfam" id="PF08379">
    <property type="entry name" value="Bact_transglu_N"/>
    <property type="match status" value="1"/>
</dbReference>
<proteinExistence type="predicted"/>
<dbReference type="InterPro" id="IPR038765">
    <property type="entry name" value="Papain-like_cys_pep_sf"/>
</dbReference>
<dbReference type="InterPro" id="IPR002931">
    <property type="entry name" value="Transglutaminase-like"/>
</dbReference>
<dbReference type="SMART" id="SM00460">
    <property type="entry name" value="TGc"/>
    <property type="match status" value="1"/>
</dbReference>
<dbReference type="PANTHER" id="PTHR33490">
    <property type="entry name" value="BLR5614 PROTEIN-RELATED"/>
    <property type="match status" value="1"/>
</dbReference>
<gene>
    <name evidence="2" type="ORF">L3X39_00430</name>
</gene>
<organism evidence="2 3">
    <name type="scientific">Flaviramulus multivorans</name>
    <dbReference type="NCBI Taxonomy" id="1304750"/>
    <lineage>
        <taxon>Bacteria</taxon>
        <taxon>Pseudomonadati</taxon>
        <taxon>Bacteroidota</taxon>
        <taxon>Flavobacteriia</taxon>
        <taxon>Flavobacteriales</taxon>
        <taxon>Flavobacteriaceae</taxon>
        <taxon>Flaviramulus</taxon>
    </lineage>
</organism>
<dbReference type="Gene3D" id="3.10.620.30">
    <property type="match status" value="1"/>
</dbReference>
<name>A0ABS9IEX7_9FLAO</name>
<dbReference type="RefSeq" id="WP_237229398.1">
    <property type="nucleotide sequence ID" value="NZ_JAKKDV010000001.1"/>
</dbReference>
<dbReference type="InterPro" id="IPR013589">
    <property type="entry name" value="Bac_transglu_N"/>
</dbReference>
<dbReference type="EMBL" id="JAKKDV010000001">
    <property type="protein sequence ID" value="MCF7559086.1"/>
    <property type="molecule type" value="Genomic_DNA"/>
</dbReference>
<accession>A0ABS9IEX7</accession>
<dbReference type="PANTHER" id="PTHR33490:SF6">
    <property type="entry name" value="SLL1049 PROTEIN"/>
    <property type="match status" value="1"/>
</dbReference>
<protein>
    <submittedName>
        <fullName evidence="2">Transglutaminase family protein</fullName>
    </submittedName>
</protein>
<feature type="domain" description="Transglutaminase-like" evidence="1">
    <location>
        <begin position="171"/>
        <end position="237"/>
    </location>
</feature>
<evidence type="ECO:0000313" key="3">
    <source>
        <dbReference type="Proteomes" id="UP001200022"/>
    </source>
</evidence>
<evidence type="ECO:0000259" key="1">
    <source>
        <dbReference type="SMART" id="SM00460"/>
    </source>
</evidence>
<evidence type="ECO:0000313" key="2">
    <source>
        <dbReference type="EMBL" id="MCF7559086.1"/>
    </source>
</evidence>
<reference evidence="2 3" key="1">
    <citation type="submission" date="2022-01" db="EMBL/GenBank/DDBJ databases">
        <title>Draft genome sequence of Sabulilitoribacter multivorans KCTC 32326.</title>
        <authorList>
            <person name="Oh J.-S."/>
        </authorList>
    </citation>
    <scope>NUCLEOTIDE SEQUENCE [LARGE SCALE GENOMIC DNA]</scope>
    <source>
        <strain evidence="2 3">M-M16</strain>
    </source>
</reference>
<comment type="caution">
    <text evidence="2">The sequence shown here is derived from an EMBL/GenBank/DDBJ whole genome shotgun (WGS) entry which is preliminary data.</text>
</comment>
<dbReference type="SUPFAM" id="SSF54001">
    <property type="entry name" value="Cysteine proteinases"/>
    <property type="match status" value="1"/>
</dbReference>
<dbReference type="Pfam" id="PF01841">
    <property type="entry name" value="Transglut_core"/>
    <property type="match status" value="1"/>
</dbReference>
<keyword evidence="3" id="KW-1185">Reference proteome</keyword>